<dbReference type="Gene3D" id="1.10.510.10">
    <property type="entry name" value="Transferase(Phosphotransferase) domain 1"/>
    <property type="match status" value="2"/>
</dbReference>
<gene>
    <name evidence="10" type="ORF">EV702DRAFT_1043471</name>
</gene>
<dbReference type="Pfam" id="PF00069">
    <property type="entry name" value="Pkinase"/>
    <property type="match status" value="1"/>
</dbReference>
<reference evidence="10" key="1">
    <citation type="journal article" date="2020" name="New Phytol.">
        <title>Comparative genomics reveals dynamic genome evolution in host specialist ectomycorrhizal fungi.</title>
        <authorList>
            <person name="Lofgren L.A."/>
            <person name="Nguyen N.H."/>
            <person name="Vilgalys R."/>
            <person name="Ruytinx J."/>
            <person name="Liao H.L."/>
            <person name="Branco S."/>
            <person name="Kuo A."/>
            <person name="LaButti K."/>
            <person name="Lipzen A."/>
            <person name="Andreopoulos W."/>
            <person name="Pangilinan J."/>
            <person name="Riley R."/>
            <person name="Hundley H."/>
            <person name="Na H."/>
            <person name="Barry K."/>
            <person name="Grigoriev I.V."/>
            <person name="Stajich J.E."/>
            <person name="Kennedy P.G."/>
        </authorList>
    </citation>
    <scope>NUCLEOTIDE SEQUENCE</scope>
    <source>
        <strain evidence="10">DOB743</strain>
    </source>
</reference>
<dbReference type="OrthoDB" id="5979581at2759"/>
<dbReference type="InterPro" id="IPR011009">
    <property type="entry name" value="Kinase-like_dom_sf"/>
</dbReference>
<evidence type="ECO:0000259" key="9">
    <source>
        <dbReference type="PROSITE" id="PS50011"/>
    </source>
</evidence>
<evidence type="ECO:0000256" key="4">
    <source>
        <dbReference type="ARBA" id="ARBA00022741"/>
    </source>
</evidence>
<evidence type="ECO:0000256" key="1">
    <source>
        <dbReference type="ARBA" id="ARBA00012513"/>
    </source>
</evidence>
<dbReference type="InterPro" id="IPR000719">
    <property type="entry name" value="Prot_kinase_dom"/>
</dbReference>
<organism evidence="10 11">
    <name type="scientific">Suillus placidus</name>
    <dbReference type="NCBI Taxonomy" id="48579"/>
    <lineage>
        <taxon>Eukaryota</taxon>
        <taxon>Fungi</taxon>
        <taxon>Dikarya</taxon>
        <taxon>Basidiomycota</taxon>
        <taxon>Agaricomycotina</taxon>
        <taxon>Agaricomycetes</taxon>
        <taxon>Agaricomycetidae</taxon>
        <taxon>Boletales</taxon>
        <taxon>Suillineae</taxon>
        <taxon>Suillaceae</taxon>
        <taxon>Suillus</taxon>
    </lineage>
</organism>
<evidence type="ECO:0000256" key="3">
    <source>
        <dbReference type="ARBA" id="ARBA00022679"/>
    </source>
</evidence>
<dbReference type="AlphaFoldDB" id="A0A9P7A008"/>
<evidence type="ECO:0000256" key="5">
    <source>
        <dbReference type="ARBA" id="ARBA00022777"/>
    </source>
</evidence>
<keyword evidence="2" id="KW-0723">Serine/threonine-protein kinase</keyword>
<evidence type="ECO:0000313" key="10">
    <source>
        <dbReference type="EMBL" id="KAG1779518.1"/>
    </source>
</evidence>
<dbReference type="EMBL" id="JABBWD010000011">
    <property type="protein sequence ID" value="KAG1779518.1"/>
    <property type="molecule type" value="Genomic_DNA"/>
</dbReference>
<keyword evidence="5 10" id="KW-0418">Kinase</keyword>
<evidence type="ECO:0000256" key="7">
    <source>
        <dbReference type="ARBA" id="ARBA00047899"/>
    </source>
</evidence>
<keyword evidence="11" id="KW-1185">Reference proteome</keyword>
<dbReference type="GO" id="GO:0004674">
    <property type="term" value="F:protein serine/threonine kinase activity"/>
    <property type="evidence" value="ECO:0007669"/>
    <property type="project" value="UniProtKB-KW"/>
</dbReference>
<dbReference type="GO" id="GO:0005524">
    <property type="term" value="F:ATP binding"/>
    <property type="evidence" value="ECO:0007669"/>
    <property type="project" value="UniProtKB-KW"/>
</dbReference>
<comment type="catalytic activity">
    <reaction evidence="7">
        <text>L-threonyl-[protein] + ATP = O-phospho-L-threonyl-[protein] + ADP + H(+)</text>
        <dbReference type="Rhea" id="RHEA:46608"/>
        <dbReference type="Rhea" id="RHEA-COMP:11060"/>
        <dbReference type="Rhea" id="RHEA-COMP:11605"/>
        <dbReference type="ChEBI" id="CHEBI:15378"/>
        <dbReference type="ChEBI" id="CHEBI:30013"/>
        <dbReference type="ChEBI" id="CHEBI:30616"/>
        <dbReference type="ChEBI" id="CHEBI:61977"/>
        <dbReference type="ChEBI" id="CHEBI:456216"/>
        <dbReference type="EC" id="2.7.11.1"/>
    </reaction>
</comment>
<dbReference type="PROSITE" id="PS50011">
    <property type="entry name" value="PROTEIN_KINASE_DOM"/>
    <property type="match status" value="1"/>
</dbReference>
<keyword evidence="3" id="KW-0808">Transferase</keyword>
<dbReference type="SMART" id="SM00220">
    <property type="entry name" value="S_TKc"/>
    <property type="match status" value="1"/>
</dbReference>
<evidence type="ECO:0000256" key="2">
    <source>
        <dbReference type="ARBA" id="ARBA00022527"/>
    </source>
</evidence>
<keyword evidence="4" id="KW-0547">Nucleotide-binding</keyword>
<dbReference type="Proteomes" id="UP000714275">
    <property type="component" value="Unassembled WGS sequence"/>
</dbReference>
<dbReference type="Gene3D" id="3.30.200.20">
    <property type="entry name" value="Phosphorylase Kinase, domain 1"/>
    <property type="match status" value="1"/>
</dbReference>
<evidence type="ECO:0000256" key="6">
    <source>
        <dbReference type="ARBA" id="ARBA00022840"/>
    </source>
</evidence>
<proteinExistence type="predicted"/>
<dbReference type="EC" id="2.7.11.1" evidence="1"/>
<accession>A0A9P7A008</accession>
<dbReference type="GO" id="GO:0000245">
    <property type="term" value="P:spliceosomal complex assembly"/>
    <property type="evidence" value="ECO:0007669"/>
    <property type="project" value="TreeGrafter"/>
</dbReference>
<dbReference type="SUPFAM" id="SSF56112">
    <property type="entry name" value="Protein kinase-like (PK-like)"/>
    <property type="match status" value="1"/>
</dbReference>
<dbReference type="InterPro" id="IPR051334">
    <property type="entry name" value="SRPK"/>
</dbReference>
<dbReference type="GO" id="GO:0050684">
    <property type="term" value="P:regulation of mRNA processing"/>
    <property type="evidence" value="ECO:0007669"/>
    <property type="project" value="TreeGrafter"/>
</dbReference>
<comment type="catalytic activity">
    <reaction evidence="8">
        <text>L-seryl-[protein] + ATP = O-phospho-L-seryl-[protein] + ADP + H(+)</text>
        <dbReference type="Rhea" id="RHEA:17989"/>
        <dbReference type="Rhea" id="RHEA-COMP:9863"/>
        <dbReference type="Rhea" id="RHEA-COMP:11604"/>
        <dbReference type="ChEBI" id="CHEBI:15378"/>
        <dbReference type="ChEBI" id="CHEBI:29999"/>
        <dbReference type="ChEBI" id="CHEBI:30616"/>
        <dbReference type="ChEBI" id="CHEBI:83421"/>
        <dbReference type="ChEBI" id="CHEBI:456216"/>
        <dbReference type="EC" id="2.7.11.1"/>
    </reaction>
</comment>
<name>A0A9P7A008_9AGAM</name>
<dbReference type="PANTHER" id="PTHR47634:SF9">
    <property type="entry name" value="PROTEIN KINASE DOMAIN-CONTAINING PROTEIN-RELATED"/>
    <property type="match status" value="1"/>
</dbReference>
<evidence type="ECO:0000313" key="11">
    <source>
        <dbReference type="Proteomes" id="UP000714275"/>
    </source>
</evidence>
<evidence type="ECO:0000256" key="8">
    <source>
        <dbReference type="ARBA" id="ARBA00048679"/>
    </source>
</evidence>
<protein>
    <recommendedName>
        <fullName evidence="1">non-specific serine/threonine protein kinase</fullName>
        <ecNumber evidence="1">2.7.11.1</ecNumber>
    </recommendedName>
</protein>
<keyword evidence="6" id="KW-0067">ATP-binding</keyword>
<sequence>MYVGSVGILDATVMPHSFFLGSHLAAQPKIGYLNNHLHGSSFLRFLTRFENESQQRPHHLMKIENNALEFVQFHMYHGMVDVVSSLLGFAVIINALPNFKVFSRRVIHNPSILLQWPEEPLDLPADRNGGFYPATLGNKLNSTYTIVRKLGRGQHSSVWLWRYVAVKILTAHATQVQLQLSDELGFLQSVRDLARESRHPGQAHIVALLDSFEVSSTQGRHLCLVHEAMGIFPKVDRGLPIPLVKVVAKQLLLALDFLHHECHMVHTVMLELSVIGKDLKPDNILVELDNVDTAIKIREESRSVTPMQVVSSEPPSHAIRSRPIHVFSSDELLNLIQFSKLNVKLTDFEAYHLAHMPAMAGEAFDTTYFRTGKNFGKYFNNDGTLRIQVEEIRGLENALESYKVVGDDELFMCTSFLRSMLRLQPSDRASAADLLEHEWLKV</sequence>
<comment type="caution">
    <text evidence="10">The sequence shown here is derived from an EMBL/GenBank/DDBJ whole genome shotgun (WGS) entry which is preliminary data.</text>
</comment>
<dbReference type="PANTHER" id="PTHR47634">
    <property type="entry name" value="PROTEIN KINASE DOMAIN-CONTAINING PROTEIN-RELATED"/>
    <property type="match status" value="1"/>
</dbReference>
<feature type="domain" description="Protein kinase" evidence="9">
    <location>
        <begin position="144"/>
        <end position="440"/>
    </location>
</feature>